<keyword evidence="2" id="KW-0732">Signal</keyword>
<dbReference type="PANTHER" id="PTHR31145">
    <property type="entry name" value="INTEGRAL MEMBRANE PROTEIN (AFU_ORTHOLOGUE AFUA_7G01610)"/>
    <property type="match status" value="1"/>
</dbReference>
<reference evidence="4" key="1">
    <citation type="journal article" date="2018" name="Nat. Microbiol.">
        <title>Leveraging single-cell genomics to expand the fungal tree of life.</title>
        <authorList>
            <person name="Ahrendt S.R."/>
            <person name="Quandt C.A."/>
            <person name="Ciobanu D."/>
            <person name="Clum A."/>
            <person name="Salamov A."/>
            <person name="Andreopoulos B."/>
            <person name="Cheng J.F."/>
            <person name="Woyke T."/>
            <person name="Pelin A."/>
            <person name="Henrissat B."/>
            <person name="Reynolds N.K."/>
            <person name="Benny G.L."/>
            <person name="Smith M.E."/>
            <person name="James T.Y."/>
            <person name="Grigoriev I.V."/>
        </authorList>
    </citation>
    <scope>NUCLEOTIDE SEQUENCE [LARGE SCALE GENOMIC DNA]</scope>
</reference>
<keyword evidence="4" id="KW-1185">Reference proteome</keyword>
<evidence type="ECO:0000313" key="3">
    <source>
        <dbReference type="EMBL" id="RKO85698.1"/>
    </source>
</evidence>
<organism evidence="3 4">
    <name type="scientific">Blyttiomyces helicus</name>
    <dbReference type="NCBI Taxonomy" id="388810"/>
    <lineage>
        <taxon>Eukaryota</taxon>
        <taxon>Fungi</taxon>
        <taxon>Fungi incertae sedis</taxon>
        <taxon>Chytridiomycota</taxon>
        <taxon>Chytridiomycota incertae sedis</taxon>
        <taxon>Chytridiomycetes</taxon>
        <taxon>Chytridiomycetes incertae sedis</taxon>
        <taxon>Blyttiomyces</taxon>
    </lineage>
</organism>
<name>A0A4P9W4C0_9FUNG</name>
<dbReference type="InterPro" id="IPR040241">
    <property type="entry name" value="TRP_Flc/Pkd2-like"/>
</dbReference>
<feature type="transmembrane region" description="Helical" evidence="1">
    <location>
        <begin position="346"/>
        <end position="366"/>
    </location>
</feature>
<dbReference type="OrthoDB" id="2115177at2759"/>
<proteinExistence type="predicted"/>
<evidence type="ECO:0000313" key="4">
    <source>
        <dbReference type="Proteomes" id="UP000269721"/>
    </source>
</evidence>
<keyword evidence="1" id="KW-0812">Transmembrane</keyword>
<evidence type="ECO:0000256" key="2">
    <source>
        <dbReference type="SAM" id="SignalP"/>
    </source>
</evidence>
<dbReference type="Proteomes" id="UP000269721">
    <property type="component" value="Unassembled WGS sequence"/>
</dbReference>
<dbReference type="GO" id="GO:0055085">
    <property type="term" value="P:transmembrane transport"/>
    <property type="evidence" value="ECO:0007669"/>
    <property type="project" value="TreeGrafter"/>
</dbReference>
<protein>
    <submittedName>
        <fullName evidence="3">Uncharacterized protein</fullName>
    </submittedName>
</protein>
<dbReference type="EMBL" id="KZ998835">
    <property type="protein sequence ID" value="RKO85698.1"/>
    <property type="molecule type" value="Genomic_DNA"/>
</dbReference>
<feature type="non-terminal residue" evidence="3">
    <location>
        <position position="368"/>
    </location>
</feature>
<dbReference type="GO" id="GO:0016020">
    <property type="term" value="C:membrane"/>
    <property type="evidence" value="ECO:0007669"/>
    <property type="project" value="TreeGrafter"/>
</dbReference>
<sequence length="368" mass="39705">MLLQTLLPLSLLLPIVFAAPNGVPLPWSLCDTSDVYGLTFATVEAHYDKDNKVVLLRAEANSSVYFDSGSGTSTQLCGSMKCPVKPGPLLVNTNVTLQTVIPLFQLDPQVEFYSGLDTNQVPIGCIKLHMAASNHDFNIFLTILPMFTTFFAGISTQIAALLKQGYEPTVYDLSSGWAPTSRLLPSRIVPGAMDALLLAQFVGATAQLDMDYIVYQDFARLFAWATGTWNIGFLADWADSIRGGDGAALDQVQAEEETLTGDVYIRRRQLLGVPNGTVPLPNATFPLPTATVAPVTNTAPSVPLPTDTFRPLPPVNPILPDGTISGYDRYAAIIGIEKSRIFLQTLLPFLLSLGAVVLWCLGVAIART</sequence>
<accession>A0A4P9W4C0</accession>
<keyword evidence="1" id="KW-1133">Transmembrane helix</keyword>
<gene>
    <name evidence="3" type="ORF">BDK51DRAFT_31321</name>
</gene>
<evidence type="ECO:0000256" key="1">
    <source>
        <dbReference type="SAM" id="Phobius"/>
    </source>
</evidence>
<feature type="chain" id="PRO_5020235405" evidence="2">
    <location>
        <begin position="19"/>
        <end position="368"/>
    </location>
</feature>
<dbReference type="PANTHER" id="PTHR31145:SF6">
    <property type="entry name" value="INTEGRAL MEMBRANE PROTEIN (AFU_ORTHOLOGUE AFUA_7G01610)"/>
    <property type="match status" value="1"/>
</dbReference>
<feature type="signal peptide" evidence="2">
    <location>
        <begin position="1"/>
        <end position="18"/>
    </location>
</feature>
<dbReference type="AlphaFoldDB" id="A0A4P9W4C0"/>
<keyword evidence="1" id="KW-0472">Membrane</keyword>